<feature type="domain" description="ABC transmembrane type-1" evidence="8">
    <location>
        <begin position="121"/>
        <end position="311"/>
    </location>
</feature>
<dbReference type="InterPro" id="IPR025966">
    <property type="entry name" value="OppC_N"/>
</dbReference>
<comment type="caution">
    <text evidence="9">The sequence shown here is derived from an EMBL/GenBank/DDBJ whole genome shotgun (WGS) entry which is preliminary data.</text>
</comment>
<dbReference type="RefSeq" id="WP_190112168.1">
    <property type="nucleotide sequence ID" value="NZ_BMVB01000022.1"/>
</dbReference>
<evidence type="ECO:0000256" key="3">
    <source>
        <dbReference type="ARBA" id="ARBA00022475"/>
    </source>
</evidence>
<keyword evidence="2 7" id="KW-0813">Transport</keyword>
<dbReference type="CDD" id="cd06261">
    <property type="entry name" value="TM_PBP2"/>
    <property type="match status" value="1"/>
</dbReference>
<dbReference type="InterPro" id="IPR000515">
    <property type="entry name" value="MetI-like"/>
</dbReference>
<keyword evidence="5 7" id="KW-1133">Transmembrane helix</keyword>
<dbReference type="PANTHER" id="PTHR43386">
    <property type="entry name" value="OLIGOPEPTIDE TRANSPORT SYSTEM PERMEASE PROTEIN APPC"/>
    <property type="match status" value="1"/>
</dbReference>
<evidence type="ECO:0000256" key="1">
    <source>
        <dbReference type="ARBA" id="ARBA00004651"/>
    </source>
</evidence>
<reference evidence="9" key="2">
    <citation type="submission" date="2020-09" db="EMBL/GenBank/DDBJ databases">
        <authorList>
            <person name="Sun Q."/>
            <person name="Ohkuma M."/>
        </authorList>
    </citation>
    <scope>NUCLEOTIDE SEQUENCE</scope>
    <source>
        <strain evidence="9">JCM 4633</strain>
    </source>
</reference>
<dbReference type="PANTHER" id="PTHR43386:SF6">
    <property type="entry name" value="ABC TRANSPORTER PERMEASE PROTEIN"/>
    <property type="match status" value="1"/>
</dbReference>
<feature type="transmembrane region" description="Helical" evidence="7">
    <location>
        <begin position="293"/>
        <end position="314"/>
    </location>
</feature>
<evidence type="ECO:0000256" key="5">
    <source>
        <dbReference type="ARBA" id="ARBA00022989"/>
    </source>
</evidence>
<name>A0A918WQF8_STRCJ</name>
<evidence type="ECO:0000256" key="6">
    <source>
        <dbReference type="ARBA" id="ARBA00023136"/>
    </source>
</evidence>
<proteinExistence type="inferred from homology"/>
<dbReference type="Pfam" id="PF12911">
    <property type="entry name" value="OppC_N"/>
    <property type="match status" value="1"/>
</dbReference>
<dbReference type="Pfam" id="PF00528">
    <property type="entry name" value="BPD_transp_1"/>
    <property type="match status" value="1"/>
</dbReference>
<evidence type="ECO:0000256" key="2">
    <source>
        <dbReference type="ARBA" id="ARBA00022448"/>
    </source>
</evidence>
<dbReference type="InterPro" id="IPR050366">
    <property type="entry name" value="BP-dependent_transpt_permease"/>
</dbReference>
<comment type="similarity">
    <text evidence="7">Belongs to the binding-protein-dependent transport system permease family.</text>
</comment>
<dbReference type="SUPFAM" id="SSF161098">
    <property type="entry name" value="MetI-like"/>
    <property type="match status" value="1"/>
</dbReference>
<evidence type="ECO:0000313" key="9">
    <source>
        <dbReference type="EMBL" id="GHC66545.1"/>
    </source>
</evidence>
<feature type="transmembrane region" description="Helical" evidence="7">
    <location>
        <begin position="160"/>
        <end position="180"/>
    </location>
</feature>
<keyword evidence="6 7" id="KW-0472">Membrane</keyword>
<comment type="subcellular location">
    <subcellularLocation>
        <location evidence="1 7">Cell membrane</location>
        <topology evidence="1 7">Multi-pass membrane protein</topology>
    </subcellularLocation>
</comment>
<gene>
    <name evidence="9" type="ORF">GCM10010507_50280</name>
</gene>
<feature type="transmembrane region" description="Helical" evidence="7">
    <location>
        <begin position="54"/>
        <end position="75"/>
    </location>
</feature>
<organism evidence="9 10">
    <name type="scientific">Streptomyces cinnamoneus</name>
    <name type="common">Streptoverticillium cinnamoneum</name>
    <dbReference type="NCBI Taxonomy" id="53446"/>
    <lineage>
        <taxon>Bacteria</taxon>
        <taxon>Bacillati</taxon>
        <taxon>Actinomycetota</taxon>
        <taxon>Actinomycetes</taxon>
        <taxon>Kitasatosporales</taxon>
        <taxon>Streptomycetaceae</taxon>
        <taxon>Streptomyces</taxon>
        <taxon>Streptomyces cinnamoneus group</taxon>
    </lineage>
</organism>
<dbReference type="Proteomes" id="UP000646244">
    <property type="component" value="Unassembled WGS sequence"/>
</dbReference>
<accession>A0A918WQF8</accession>
<reference evidence="9" key="1">
    <citation type="journal article" date="2014" name="Int. J. Syst. Evol. Microbiol.">
        <title>Complete genome sequence of Corynebacterium casei LMG S-19264T (=DSM 44701T), isolated from a smear-ripened cheese.</title>
        <authorList>
            <consortium name="US DOE Joint Genome Institute (JGI-PGF)"/>
            <person name="Walter F."/>
            <person name="Albersmeier A."/>
            <person name="Kalinowski J."/>
            <person name="Ruckert C."/>
        </authorList>
    </citation>
    <scope>NUCLEOTIDE SEQUENCE</scope>
    <source>
        <strain evidence="9">JCM 4633</strain>
    </source>
</reference>
<evidence type="ECO:0000313" key="10">
    <source>
        <dbReference type="Proteomes" id="UP000646244"/>
    </source>
</evidence>
<dbReference type="PROSITE" id="PS50928">
    <property type="entry name" value="ABC_TM1"/>
    <property type="match status" value="1"/>
</dbReference>
<feature type="transmembrane region" description="Helical" evidence="7">
    <location>
        <begin position="125"/>
        <end position="148"/>
    </location>
</feature>
<dbReference type="GO" id="GO:0055085">
    <property type="term" value="P:transmembrane transport"/>
    <property type="evidence" value="ECO:0007669"/>
    <property type="project" value="InterPro"/>
</dbReference>
<dbReference type="AlphaFoldDB" id="A0A918WQF8"/>
<protein>
    <submittedName>
        <fullName evidence="9">Peptide ABC transporter permease</fullName>
    </submittedName>
</protein>
<dbReference type="Gene3D" id="1.10.3720.10">
    <property type="entry name" value="MetI-like"/>
    <property type="match status" value="1"/>
</dbReference>
<dbReference type="GO" id="GO:0005886">
    <property type="term" value="C:plasma membrane"/>
    <property type="evidence" value="ECO:0007669"/>
    <property type="project" value="UniProtKB-SubCell"/>
</dbReference>
<evidence type="ECO:0000256" key="7">
    <source>
        <dbReference type="RuleBase" id="RU363032"/>
    </source>
</evidence>
<keyword evidence="3" id="KW-1003">Cell membrane</keyword>
<dbReference type="EMBL" id="BMVB01000022">
    <property type="protein sequence ID" value="GHC66545.1"/>
    <property type="molecule type" value="Genomic_DNA"/>
</dbReference>
<sequence length="323" mass="33565">MPEATEGAVVAGAATETTVSTVTTAGGAGGSGGSVGKPRSLWSDAWGDLRRNPLFVASAVLILLLLTMACFPSLFTSASPRNGDLTGAFLKEPEYGKVFSPEWLGYDGQGRSIWARLVYGARASVIVGVVVTGTVTLFGGLVGMLAGYFGGWADSLLSRLTDVFAGIPFLLGAMVVLTSFEVRTVWVVSAALAVLGWTQIARVMRGSVISIKQQDYVMAAKALGAGTGRILLRHILPNAVAPVIIVATTALGGYIAAEATLSYLGIGLADPAISWGIDVSAGKDQLRNAPHVLLFPALMVSITVLAFIMLGDAVRNALDPKLR</sequence>
<evidence type="ECO:0000256" key="4">
    <source>
        <dbReference type="ARBA" id="ARBA00022692"/>
    </source>
</evidence>
<dbReference type="InterPro" id="IPR035906">
    <property type="entry name" value="MetI-like_sf"/>
</dbReference>
<keyword evidence="4 7" id="KW-0812">Transmembrane</keyword>
<evidence type="ECO:0000259" key="8">
    <source>
        <dbReference type="PROSITE" id="PS50928"/>
    </source>
</evidence>
<feature type="transmembrane region" description="Helical" evidence="7">
    <location>
        <begin position="239"/>
        <end position="257"/>
    </location>
</feature>